<keyword evidence="17" id="KW-1185">Reference proteome</keyword>
<evidence type="ECO:0000313" key="17">
    <source>
        <dbReference type="Proteomes" id="UP000075243"/>
    </source>
</evidence>
<feature type="transmembrane region" description="Helical" evidence="14">
    <location>
        <begin position="20"/>
        <end position="43"/>
    </location>
</feature>
<dbReference type="Proteomes" id="UP000075243">
    <property type="component" value="Chromosome 1"/>
</dbReference>
<dbReference type="STRING" id="3821.A0A151UC51"/>
<dbReference type="CDD" id="cd14066">
    <property type="entry name" value="STKc_IRAK"/>
    <property type="match status" value="1"/>
</dbReference>
<evidence type="ECO:0000256" key="6">
    <source>
        <dbReference type="ARBA" id="ARBA00022741"/>
    </source>
</evidence>
<evidence type="ECO:0000256" key="3">
    <source>
        <dbReference type="ARBA" id="ARBA00022679"/>
    </source>
</evidence>
<dbReference type="InterPro" id="IPR011009">
    <property type="entry name" value="Kinase-like_dom_sf"/>
</dbReference>
<feature type="domain" description="Protein kinase" evidence="15">
    <location>
        <begin position="700"/>
        <end position="975"/>
    </location>
</feature>
<evidence type="ECO:0000256" key="5">
    <source>
        <dbReference type="ARBA" id="ARBA00022729"/>
    </source>
</evidence>
<feature type="domain" description="Protein kinase" evidence="15">
    <location>
        <begin position="94"/>
        <end position="376"/>
    </location>
</feature>
<dbReference type="SMART" id="SM00220">
    <property type="entry name" value="S_TKc"/>
    <property type="match status" value="2"/>
</dbReference>
<dbReference type="FunFam" id="3.30.200.20:FF:000217">
    <property type="entry name" value="probable LRR receptor-like serine/threonine-protein kinase At1g53430"/>
    <property type="match status" value="1"/>
</dbReference>
<evidence type="ECO:0000256" key="7">
    <source>
        <dbReference type="ARBA" id="ARBA00022777"/>
    </source>
</evidence>
<dbReference type="AlphaFoldDB" id="A0A151UC51"/>
<keyword evidence="4 14" id="KW-0812">Transmembrane</keyword>
<dbReference type="PROSITE" id="PS00108">
    <property type="entry name" value="PROTEIN_KINASE_ST"/>
    <property type="match status" value="2"/>
</dbReference>
<dbReference type="Gramene" id="C.cajan_20541.t">
    <property type="protein sequence ID" value="C.cajan_20541.t"/>
    <property type="gene ID" value="C.cajan_20541"/>
</dbReference>
<dbReference type="GO" id="GO:0005886">
    <property type="term" value="C:plasma membrane"/>
    <property type="evidence" value="ECO:0007669"/>
    <property type="project" value="UniProtKB-ARBA"/>
</dbReference>
<dbReference type="PANTHER" id="PTHR46008:SF2">
    <property type="entry name" value="LEAF RUST 10 DISEASE-RESISTANCE LOCUS RECEPTOR-LIKE PROTEIN KINASE-LIKE 1.4"/>
    <property type="match status" value="1"/>
</dbReference>
<dbReference type="FunFam" id="3.30.200.20:FF:000039">
    <property type="entry name" value="receptor-like protein kinase FERONIA"/>
    <property type="match status" value="1"/>
</dbReference>
<evidence type="ECO:0000256" key="9">
    <source>
        <dbReference type="ARBA" id="ARBA00022989"/>
    </source>
</evidence>
<feature type="compositionally biased region" description="Polar residues" evidence="13">
    <location>
        <begin position="666"/>
        <end position="677"/>
    </location>
</feature>
<dbReference type="SUPFAM" id="SSF56112">
    <property type="entry name" value="Protein kinase-like (PK-like)"/>
    <property type="match status" value="2"/>
</dbReference>
<gene>
    <name evidence="16" type="ORF">KK1_021155</name>
</gene>
<feature type="binding site" evidence="12">
    <location>
        <position position="122"/>
    </location>
    <ligand>
        <name>ATP</name>
        <dbReference type="ChEBI" id="CHEBI:30616"/>
    </ligand>
</feature>
<evidence type="ECO:0000256" key="14">
    <source>
        <dbReference type="SAM" id="Phobius"/>
    </source>
</evidence>
<keyword evidence="11" id="KW-0325">Glycoprotein</keyword>
<evidence type="ECO:0000256" key="8">
    <source>
        <dbReference type="ARBA" id="ARBA00022840"/>
    </source>
</evidence>
<name>A0A151UC51_CAJCA</name>
<keyword evidence="2" id="KW-0723">Serine/threonine-protein kinase</keyword>
<keyword evidence="8 12" id="KW-0067">ATP-binding</keyword>
<keyword evidence="10 14" id="KW-0472">Membrane</keyword>
<comment type="subcellular location">
    <subcellularLocation>
        <location evidence="1">Membrane</location>
        <topology evidence="1">Single-pass membrane protein</topology>
    </subcellularLocation>
</comment>
<dbReference type="Pfam" id="PF07714">
    <property type="entry name" value="PK_Tyr_Ser-Thr"/>
    <property type="match status" value="2"/>
</dbReference>
<dbReference type="PROSITE" id="PS50011">
    <property type="entry name" value="PROTEIN_KINASE_DOM"/>
    <property type="match status" value="2"/>
</dbReference>
<reference evidence="16 17" key="1">
    <citation type="journal article" date="2012" name="Nat. Biotechnol.">
        <title>Draft genome sequence of pigeonpea (Cajanus cajan), an orphan legume crop of resource-poor farmers.</title>
        <authorList>
            <person name="Varshney R.K."/>
            <person name="Chen W."/>
            <person name="Li Y."/>
            <person name="Bharti A.K."/>
            <person name="Saxena R.K."/>
            <person name="Schlueter J.A."/>
            <person name="Donoghue M.T."/>
            <person name="Azam S."/>
            <person name="Fan G."/>
            <person name="Whaley A.M."/>
            <person name="Farmer A.D."/>
            <person name="Sheridan J."/>
            <person name="Iwata A."/>
            <person name="Tuteja R."/>
            <person name="Penmetsa R.V."/>
            <person name="Wu W."/>
            <person name="Upadhyaya H.D."/>
            <person name="Yang S.P."/>
            <person name="Shah T."/>
            <person name="Saxena K.B."/>
            <person name="Michael T."/>
            <person name="McCombie W.R."/>
            <person name="Yang B."/>
            <person name="Zhang G."/>
            <person name="Yang H."/>
            <person name="Wang J."/>
            <person name="Spillane C."/>
            <person name="Cook D.R."/>
            <person name="May G.D."/>
            <person name="Xu X."/>
            <person name="Jackson S.A."/>
        </authorList>
    </citation>
    <scope>NUCLEOTIDE SEQUENCE [LARGE SCALE GENOMIC DNA]</scope>
    <source>
        <strain evidence="17">cv. Asha</strain>
    </source>
</reference>
<accession>A0A151UC51</accession>
<dbReference type="Gene3D" id="3.30.200.20">
    <property type="entry name" value="Phosphorylase Kinase, domain 1"/>
    <property type="match status" value="2"/>
</dbReference>
<keyword evidence="5" id="KW-0732">Signal</keyword>
<dbReference type="GO" id="GO:0004674">
    <property type="term" value="F:protein serine/threonine kinase activity"/>
    <property type="evidence" value="ECO:0007669"/>
    <property type="project" value="UniProtKB-KW"/>
</dbReference>
<keyword evidence="7 16" id="KW-0418">Kinase</keyword>
<evidence type="ECO:0000259" key="15">
    <source>
        <dbReference type="PROSITE" id="PS50011"/>
    </source>
</evidence>
<evidence type="ECO:0000256" key="4">
    <source>
        <dbReference type="ARBA" id="ARBA00022692"/>
    </source>
</evidence>
<evidence type="ECO:0000256" key="12">
    <source>
        <dbReference type="PROSITE-ProRule" id="PRU10141"/>
    </source>
</evidence>
<evidence type="ECO:0000256" key="13">
    <source>
        <dbReference type="SAM" id="MobiDB-lite"/>
    </source>
</evidence>
<dbReference type="PROSITE" id="PS00107">
    <property type="entry name" value="PROTEIN_KINASE_ATP"/>
    <property type="match status" value="2"/>
</dbReference>
<dbReference type="InterPro" id="IPR001245">
    <property type="entry name" value="Ser-Thr/Tyr_kinase_cat_dom"/>
</dbReference>
<dbReference type="OMA" id="IWRRCKS"/>
<evidence type="ECO:0000313" key="16">
    <source>
        <dbReference type="EMBL" id="KYP76893.1"/>
    </source>
</evidence>
<dbReference type="Gene3D" id="1.10.510.10">
    <property type="entry name" value="Transferase(Phosphotransferase) domain 1"/>
    <property type="match status" value="2"/>
</dbReference>
<dbReference type="PANTHER" id="PTHR46008">
    <property type="entry name" value="LEAF RUST 10 DISEASE-RESISTANCE LOCUS RECEPTOR-LIKE PROTEIN KINASE-LIKE 1.4"/>
    <property type="match status" value="1"/>
</dbReference>
<feature type="transmembrane region" description="Helical" evidence="14">
    <location>
        <begin position="628"/>
        <end position="647"/>
    </location>
</feature>
<evidence type="ECO:0000256" key="11">
    <source>
        <dbReference type="ARBA" id="ARBA00023180"/>
    </source>
</evidence>
<evidence type="ECO:0000256" key="2">
    <source>
        <dbReference type="ARBA" id="ARBA00022527"/>
    </source>
</evidence>
<sequence>MDSFFDANTIALSFPSGVSSAGLSIGIPSAVAFLALVVILWLYKGRNRYKGLKNQPRSAYSASLRNTTIRESGALYFGIPVFSYEELQQATNNFDQARELGEGGFGTVYYGKLQDGREVAVKRLFERNYRPVESFINEIQILTRLRHQNLVTLYGCTSRHSRELLLVYEYIPNGTVSSHLHDDQAKPCQLTWPVRMKIAIETASALAYLHASDIIHRDVKTSNILLDSDFSVKVADFGLSRLFPDDVTHVSTAPRGTPGYVDPDYRLCYQLTTKSDVYSFGVVLVELISSLKAVDINRSRDDIKLANLAIRKIQKGAFCELVDPSLGFQSNEKLKRMVISVAELAFRCLQGDKELRPSMVEVLEVLQMIQIRPPLFMPNCKWFYTKLNLVLLPSCSFLRFLVLSFSLLPLLAEDEKKYQGKCPTSFQCGEFGELQFPFTNTTNLGCGLPIKRCDDENTFKVVHSPKTLYKLESIDGSNSISVTDHHLRKLLNNRSCNAFTYDLKETLPQNSSMLHFQIEMKHNITLLRCRHALDNSTKYIHHISCNDSEIYYPSQNFGTDNNDMLENACSTLQLPINSSLPVDNSTDLYTSVHAGFRLLISVSENCRECQENEAQCQVHNFRCTGTKGLVAVGFVSVIILSLIILLFHKRRNRPSDDQSQSRKNHCSPTPNSNSIPESGSKLFGIPVFSYTELEKATTNFDEAKELGSGGFGTVYYGKLNDGREVAVKRLYEHHYRRMEQFMNEIEILTRLRHKNLVSLYGCSSRQHRGLLLVYEYVPNGTVASHLHGDSAKASFLPWHIRMRIAIETASALTYLHASSIIHRDVKTNNILLDNNFCVKVADFGLSRLFPNNVTHVSTAPQGTPGYVDPAYHQCYQLTNKSDVYSFGVVLVELISSLKAVDITRSRDEINLSNLAIKKIKNGAFSELVDPSLGFELDKEIKRKTFSVAALAFQCLQEDKDLRPSMVEVLESLKKIEGGGG</sequence>
<dbReference type="InterPro" id="IPR008271">
    <property type="entry name" value="Ser/Thr_kinase_AS"/>
</dbReference>
<evidence type="ECO:0000256" key="10">
    <source>
        <dbReference type="ARBA" id="ARBA00023136"/>
    </source>
</evidence>
<organism evidence="16 17">
    <name type="scientific">Cajanus cajan</name>
    <name type="common">Pigeon pea</name>
    <name type="synonym">Cajanus indicus</name>
    <dbReference type="NCBI Taxonomy" id="3821"/>
    <lineage>
        <taxon>Eukaryota</taxon>
        <taxon>Viridiplantae</taxon>
        <taxon>Streptophyta</taxon>
        <taxon>Embryophyta</taxon>
        <taxon>Tracheophyta</taxon>
        <taxon>Spermatophyta</taxon>
        <taxon>Magnoliopsida</taxon>
        <taxon>eudicotyledons</taxon>
        <taxon>Gunneridae</taxon>
        <taxon>Pentapetalae</taxon>
        <taxon>rosids</taxon>
        <taxon>fabids</taxon>
        <taxon>Fabales</taxon>
        <taxon>Fabaceae</taxon>
        <taxon>Papilionoideae</taxon>
        <taxon>50 kb inversion clade</taxon>
        <taxon>NPAAA clade</taxon>
        <taxon>indigoferoid/millettioid clade</taxon>
        <taxon>Phaseoleae</taxon>
        <taxon>Cajanus</taxon>
    </lineage>
</organism>
<keyword evidence="3" id="KW-0808">Transferase</keyword>
<keyword evidence="9 14" id="KW-1133">Transmembrane helix</keyword>
<protein>
    <submittedName>
        <fullName evidence="16">Serine/threonine-protein kinase At1g18390</fullName>
    </submittedName>
</protein>
<dbReference type="GO" id="GO:0005524">
    <property type="term" value="F:ATP binding"/>
    <property type="evidence" value="ECO:0007669"/>
    <property type="project" value="UniProtKB-UniRule"/>
</dbReference>
<dbReference type="FunFam" id="1.10.510.10:FF:000161">
    <property type="entry name" value="Wall-associated receptor kinase-like 20"/>
    <property type="match status" value="2"/>
</dbReference>
<feature type="binding site" evidence="12">
    <location>
        <position position="728"/>
    </location>
    <ligand>
        <name>ATP</name>
        <dbReference type="ChEBI" id="CHEBI:30616"/>
    </ligand>
</feature>
<evidence type="ECO:0000256" key="1">
    <source>
        <dbReference type="ARBA" id="ARBA00004167"/>
    </source>
</evidence>
<keyword evidence="6 12" id="KW-0547">Nucleotide-binding</keyword>
<feature type="region of interest" description="Disordered" evidence="13">
    <location>
        <begin position="653"/>
        <end position="678"/>
    </location>
</feature>
<dbReference type="EMBL" id="CM003603">
    <property type="protein sequence ID" value="KYP76893.1"/>
    <property type="molecule type" value="Genomic_DNA"/>
</dbReference>
<proteinExistence type="predicted"/>
<dbReference type="InterPro" id="IPR000719">
    <property type="entry name" value="Prot_kinase_dom"/>
</dbReference>
<dbReference type="InterPro" id="IPR017441">
    <property type="entry name" value="Protein_kinase_ATP_BS"/>
</dbReference>